<organism evidence="1 2">
    <name type="scientific">Methanofollis formosanus</name>
    <dbReference type="NCBI Taxonomy" id="299308"/>
    <lineage>
        <taxon>Archaea</taxon>
        <taxon>Methanobacteriati</taxon>
        <taxon>Methanobacteriota</taxon>
        <taxon>Stenosarchaea group</taxon>
        <taxon>Methanomicrobia</taxon>
        <taxon>Methanomicrobiales</taxon>
        <taxon>Methanomicrobiaceae</taxon>
        <taxon>Methanofollis</taxon>
    </lineage>
</organism>
<dbReference type="KEGG" id="mfk:E2N92_05300"/>
<evidence type="ECO:0000313" key="1">
    <source>
        <dbReference type="EMBL" id="QYZ78881.1"/>
    </source>
</evidence>
<keyword evidence="2" id="KW-1185">Reference proteome</keyword>
<dbReference type="RefSeq" id="WP_220682653.1">
    <property type="nucleotide sequence ID" value="NZ_CP037968.1"/>
</dbReference>
<protein>
    <submittedName>
        <fullName evidence="1">Uncharacterized protein</fullName>
    </submittedName>
</protein>
<dbReference type="EMBL" id="CP037968">
    <property type="protein sequence ID" value="QYZ78881.1"/>
    <property type="molecule type" value="Genomic_DNA"/>
</dbReference>
<evidence type="ECO:0000313" key="2">
    <source>
        <dbReference type="Proteomes" id="UP000826709"/>
    </source>
</evidence>
<name>A0A8G1A1V2_9EURY</name>
<dbReference type="AlphaFoldDB" id="A0A8G1A1V2"/>
<proteinExistence type="predicted"/>
<dbReference type="OrthoDB" id="106340at2157"/>
<accession>A0A8G1A1V2</accession>
<reference evidence="1" key="2">
    <citation type="submission" date="2019-03" db="EMBL/GenBank/DDBJ databases">
        <authorList>
            <person name="Chen S.-C."/>
            <person name="Wu S.-Y."/>
            <person name="Lai M.-C."/>
        </authorList>
    </citation>
    <scope>NUCLEOTIDE SEQUENCE</scope>
    <source>
        <strain evidence="1">ML15</strain>
    </source>
</reference>
<dbReference type="Proteomes" id="UP000826709">
    <property type="component" value="Chromosome"/>
</dbReference>
<reference evidence="1" key="1">
    <citation type="journal article" date="2005" name="Int. J. Syst. Evol. Microbiol.">
        <title>Methanofollis formosanus sp. nov., isolated from a fish pond.</title>
        <authorList>
            <person name="Wu S.Y."/>
            <person name="Chen S.C."/>
            <person name="Lai M.C."/>
        </authorList>
    </citation>
    <scope>NUCLEOTIDE SEQUENCE</scope>
    <source>
        <strain evidence="1">ML15</strain>
    </source>
</reference>
<sequence length="249" mass="28207">MNQKSGRVACVDMEFGHVYGTHRALVMPIEVGAVIYDPMTDRADFAGFTSRYDIEVEVWLNTTDALGRKTGVVTHVVNPGKRRSDLAYDPGHRLDREGWRAARRTVTASFRDLGEFMERLCLQEEVERFAFFAKNMECQALDRAGFDLAPYRCTDLQRDIRAALQMKDFLSLDRSACIIGFGTDKGAIRSNRFAYAVPDRYLPSIRPHSAVGDAARIFLLAREFYTGTERFLSEAETYLTRCEGEETSA</sequence>
<gene>
    <name evidence="1" type="ORF">E2N92_05300</name>
</gene>